<comment type="caution">
    <text evidence="5">The sequence shown here is derived from an EMBL/GenBank/DDBJ whole genome shotgun (WGS) entry which is preliminary data.</text>
</comment>
<dbReference type="PANTHER" id="PTHR11177:SF317">
    <property type="entry name" value="CHITINASE 12-RELATED"/>
    <property type="match status" value="1"/>
</dbReference>
<dbReference type="PROSITE" id="PS51910">
    <property type="entry name" value="GH18_2"/>
    <property type="match status" value="1"/>
</dbReference>
<dbReference type="SUPFAM" id="SSF51445">
    <property type="entry name" value="(Trans)glycosidases"/>
    <property type="match status" value="1"/>
</dbReference>
<evidence type="ECO:0000256" key="1">
    <source>
        <dbReference type="ARBA" id="ARBA00008682"/>
    </source>
</evidence>
<dbReference type="HOGENOM" id="CLU_002833_1_3_1"/>
<keyword evidence="3" id="KW-0732">Signal</keyword>
<proteinExistence type="inferred from homology"/>
<dbReference type="GO" id="GO:0006032">
    <property type="term" value="P:chitin catabolic process"/>
    <property type="evidence" value="ECO:0007669"/>
    <property type="project" value="TreeGrafter"/>
</dbReference>
<dbReference type="STRING" id="1284197.S8BYR9"/>
<gene>
    <name evidence="5" type="ORF">H072_1382</name>
</gene>
<evidence type="ECO:0000259" key="4">
    <source>
        <dbReference type="PROSITE" id="PS51910"/>
    </source>
</evidence>
<dbReference type="Gene3D" id="3.20.20.80">
    <property type="entry name" value="Glycosidases"/>
    <property type="match status" value="1"/>
</dbReference>
<dbReference type="PANTHER" id="PTHR11177">
    <property type="entry name" value="CHITINASE"/>
    <property type="match status" value="1"/>
</dbReference>
<name>S8BYR9_DACHA</name>
<feature type="domain" description="GH18" evidence="4">
    <location>
        <begin position="117"/>
        <end position="483"/>
    </location>
</feature>
<dbReference type="EC" id="3.2.1.14" evidence="2"/>
<dbReference type="GO" id="GO:0005576">
    <property type="term" value="C:extracellular region"/>
    <property type="evidence" value="ECO:0007669"/>
    <property type="project" value="TreeGrafter"/>
</dbReference>
<dbReference type="Gene3D" id="3.10.50.10">
    <property type="match status" value="1"/>
</dbReference>
<reference evidence="6" key="2">
    <citation type="submission" date="2013-04" db="EMBL/GenBank/DDBJ databases">
        <title>Genomic mechanisms accounting for the adaptation to parasitism in nematode-trapping fungi.</title>
        <authorList>
            <person name="Ahren D.G."/>
        </authorList>
    </citation>
    <scope>NUCLEOTIDE SEQUENCE [LARGE SCALE GENOMIC DNA]</scope>
    <source>
        <strain evidence="6">CBS 200.50</strain>
    </source>
</reference>
<dbReference type="OMA" id="WTHIMAG"/>
<dbReference type="InterPro" id="IPR029070">
    <property type="entry name" value="Chitinase_insertion_sf"/>
</dbReference>
<organism evidence="5 6">
    <name type="scientific">Dactylellina haptotyla (strain CBS 200.50)</name>
    <name type="common">Nematode-trapping fungus</name>
    <name type="synonym">Monacrosporium haptotylum</name>
    <dbReference type="NCBI Taxonomy" id="1284197"/>
    <lineage>
        <taxon>Eukaryota</taxon>
        <taxon>Fungi</taxon>
        <taxon>Dikarya</taxon>
        <taxon>Ascomycota</taxon>
        <taxon>Pezizomycotina</taxon>
        <taxon>Orbiliomycetes</taxon>
        <taxon>Orbiliales</taxon>
        <taxon>Orbiliaceae</taxon>
        <taxon>Dactylellina</taxon>
    </lineage>
</organism>
<dbReference type="Pfam" id="PF00704">
    <property type="entry name" value="Glyco_hydro_18"/>
    <property type="match status" value="1"/>
</dbReference>
<dbReference type="Proteomes" id="UP000015100">
    <property type="component" value="Unassembled WGS sequence"/>
</dbReference>
<feature type="signal peptide" evidence="3">
    <location>
        <begin position="1"/>
        <end position="25"/>
    </location>
</feature>
<dbReference type="InterPro" id="IPR001223">
    <property type="entry name" value="Glyco_hydro18_cat"/>
</dbReference>
<dbReference type="InterPro" id="IPR050314">
    <property type="entry name" value="Glycosyl_Hydrlase_18"/>
</dbReference>
<reference evidence="5 6" key="1">
    <citation type="journal article" date="2013" name="PLoS Genet.">
        <title>Genomic mechanisms accounting for the adaptation to parasitism in nematode-trapping fungi.</title>
        <authorList>
            <person name="Meerupati T."/>
            <person name="Andersson K.M."/>
            <person name="Friman E."/>
            <person name="Kumar D."/>
            <person name="Tunlid A."/>
            <person name="Ahren D."/>
        </authorList>
    </citation>
    <scope>NUCLEOTIDE SEQUENCE [LARGE SCALE GENOMIC DNA]</scope>
    <source>
        <strain evidence="5 6">CBS 200.50</strain>
    </source>
</reference>
<comment type="similarity">
    <text evidence="1">Belongs to the glycosyl hydrolase 18 family. Chitinase class V subfamily.</text>
</comment>
<feature type="chain" id="PRO_5004549242" description="chitinase" evidence="3">
    <location>
        <begin position="26"/>
        <end position="525"/>
    </location>
</feature>
<dbReference type="InterPro" id="IPR017853">
    <property type="entry name" value="GH"/>
</dbReference>
<dbReference type="AlphaFoldDB" id="S8BYR9"/>
<sequence length="525" mass="58418">MVSFIPLAVALQAVMVSAMPANVVSQPLKPASTVVTDGKTSYLYALPQSLPASLASELAALQGVPTGAADGVPNTASKTVDSFTRTMTVEPVTFSPVPETPDIVSPSANFTDGSPGYRSVGYYGDWYVYARNFTPQKIISDQFTHLVIAFSDIMPSGEVFQVDTVQNYEKIYENNPSKEQGATHGILEVLWKLKNENRNVKFMLGIGGWTYSEKKHFQMGCDTPEKRLVFAQSIARLVNDMGLDGADIDWEYITNPDEATMMVDMLKLTRQELDKLATTLGSERKFELSVAVSVDPVKIGNMNVVEMDKYLDFWNIMGYDYSGSWSTMTQHAANMFPATDGSTAFSTVAGIEGYMALGVSPRKLTLGLPVFAHGFMGTDGFGKPFQHVGEGSYNGDMGFYEYRLLPRGPGYELYEDEKLYSAYIQNKNTRELYSFDTPKITKLKVEYMIQRGLGGVMFWGLSGDIWTQDENLIETAVRVMGRENFAKANNHVQYPTSKWANIRKYDGIPMTPDHPIFDHRKQNSQ</sequence>
<dbReference type="GO" id="GO:0008843">
    <property type="term" value="F:endochitinase activity"/>
    <property type="evidence" value="ECO:0007669"/>
    <property type="project" value="UniProtKB-EC"/>
</dbReference>
<dbReference type="InterPro" id="IPR011583">
    <property type="entry name" value="Chitinase_II/V-like_cat"/>
</dbReference>
<accession>S8BYR9</accession>
<evidence type="ECO:0000313" key="5">
    <source>
        <dbReference type="EMBL" id="EPS44628.1"/>
    </source>
</evidence>
<dbReference type="EMBL" id="AQGS01000041">
    <property type="protein sequence ID" value="EPS44628.1"/>
    <property type="molecule type" value="Genomic_DNA"/>
</dbReference>
<dbReference type="GO" id="GO:0008061">
    <property type="term" value="F:chitin binding"/>
    <property type="evidence" value="ECO:0007669"/>
    <property type="project" value="InterPro"/>
</dbReference>
<dbReference type="OrthoDB" id="76388at2759"/>
<evidence type="ECO:0000256" key="2">
    <source>
        <dbReference type="ARBA" id="ARBA00012729"/>
    </source>
</evidence>
<dbReference type="SMART" id="SM00636">
    <property type="entry name" value="Glyco_18"/>
    <property type="match status" value="1"/>
</dbReference>
<evidence type="ECO:0000313" key="6">
    <source>
        <dbReference type="Proteomes" id="UP000015100"/>
    </source>
</evidence>
<keyword evidence="6" id="KW-1185">Reference proteome</keyword>
<evidence type="ECO:0000256" key="3">
    <source>
        <dbReference type="SAM" id="SignalP"/>
    </source>
</evidence>
<protein>
    <recommendedName>
        <fullName evidence="2">chitinase</fullName>
        <ecNumber evidence="2">3.2.1.14</ecNumber>
    </recommendedName>
</protein>
<dbReference type="eggNOG" id="KOG2806">
    <property type="taxonomic scope" value="Eukaryota"/>
</dbReference>
<dbReference type="GO" id="GO:0005975">
    <property type="term" value="P:carbohydrate metabolic process"/>
    <property type="evidence" value="ECO:0007669"/>
    <property type="project" value="InterPro"/>
</dbReference>
<dbReference type="SUPFAM" id="SSF54556">
    <property type="entry name" value="Chitinase insertion domain"/>
    <property type="match status" value="1"/>
</dbReference>